<evidence type="ECO:0000256" key="4">
    <source>
        <dbReference type="ARBA" id="ARBA00022989"/>
    </source>
</evidence>
<protein>
    <submittedName>
        <fullName evidence="8">PspC domain-containing protein</fullName>
    </submittedName>
</protein>
<dbReference type="InterPro" id="IPR007168">
    <property type="entry name" value="Phageshock_PspC_N"/>
</dbReference>
<evidence type="ECO:0000256" key="5">
    <source>
        <dbReference type="ARBA" id="ARBA00023136"/>
    </source>
</evidence>
<name>A0A220U489_9BACI</name>
<feature type="domain" description="Phage shock protein PspC N-terminal" evidence="7">
    <location>
        <begin position="2"/>
        <end position="60"/>
    </location>
</feature>
<evidence type="ECO:0000256" key="2">
    <source>
        <dbReference type="ARBA" id="ARBA00022475"/>
    </source>
</evidence>
<dbReference type="GO" id="GO:0005886">
    <property type="term" value="C:plasma membrane"/>
    <property type="evidence" value="ECO:0007669"/>
    <property type="project" value="UniProtKB-SubCell"/>
</dbReference>
<reference evidence="8 9" key="1">
    <citation type="submission" date="2017-07" db="EMBL/GenBank/DDBJ databases">
        <title>Virgibacillus sp. LM2416.</title>
        <authorList>
            <person name="Tak E.J."/>
            <person name="Bae J.-W."/>
        </authorList>
    </citation>
    <scope>NUCLEOTIDE SEQUENCE [LARGE SCALE GENOMIC DNA]</scope>
    <source>
        <strain evidence="8 9">LM2416</strain>
    </source>
</reference>
<keyword evidence="2" id="KW-1003">Cell membrane</keyword>
<dbReference type="PANTHER" id="PTHR33885">
    <property type="entry name" value="PHAGE SHOCK PROTEIN C"/>
    <property type="match status" value="1"/>
</dbReference>
<proteinExistence type="predicted"/>
<dbReference type="RefSeq" id="WP_089061995.1">
    <property type="nucleotide sequence ID" value="NZ_CP022315.1"/>
</dbReference>
<evidence type="ECO:0000256" key="6">
    <source>
        <dbReference type="SAM" id="Phobius"/>
    </source>
</evidence>
<evidence type="ECO:0000256" key="1">
    <source>
        <dbReference type="ARBA" id="ARBA00004162"/>
    </source>
</evidence>
<keyword evidence="9" id="KW-1185">Reference proteome</keyword>
<dbReference type="EMBL" id="CP022315">
    <property type="protein sequence ID" value="ASK62736.1"/>
    <property type="molecule type" value="Genomic_DNA"/>
</dbReference>
<accession>A0A220U489</accession>
<dbReference type="AlphaFoldDB" id="A0A220U489"/>
<dbReference type="KEGG" id="vil:CFK37_11565"/>
<keyword evidence="3 6" id="KW-0812">Transmembrane</keyword>
<comment type="subcellular location">
    <subcellularLocation>
        <location evidence="1">Cell membrane</location>
        <topology evidence="1">Single-pass membrane protein</topology>
    </subcellularLocation>
</comment>
<evidence type="ECO:0000256" key="3">
    <source>
        <dbReference type="ARBA" id="ARBA00022692"/>
    </source>
</evidence>
<dbReference type="Pfam" id="PF04024">
    <property type="entry name" value="PspC"/>
    <property type="match status" value="1"/>
</dbReference>
<evidence type="ECO:0000313" key="9">
    <source>
        <dbReference type="Proteomes" id="UP000198312"/>
    </source>
</evidence>
<feature type="transmembrane region" description="Helical" evidence="6">
    <location>
        <begin position="33"/>
        <end position="57"/>
    </location>
</feature>
<gene>
    <name evidence="8" type="ORF">CFK37_11565</name>
</gene>
<dbReference type="Proteomes" id="UP000198312">
    <property type="component" value="Chromosome"/>
</dbReference>
<keyword evidence="4 6" id="KW-1133">Transmembrane helix</keyword>
<dbReference type="PANTHER" id="PTHR33885:SF3">
    <property type="entry name" value="PHAGE SHOCK PROTEIN C"/>
    <property type="match status" value="1"/>
</dbReference>
<sequence>MKRLTRSDSDRMVAGVLGGIAQYFQIDSTIVRLAFVILTLMSVFVLILIYIAAIFIMPNEQGLR</sequence>
<evidence type="ECO:0000313" key="8">
    <source>
        <dbReference type="EMBL" id="ASK62736.1"/>
    </source>
</evidence>
<organism evidence="8 9">
    <name type="scientific">Virgibacillus phasianinus</name>
    <dbReference type="NCBI Taxonomy" id="2017483"/>
    <lineage>
        <taxon>Bacteria</taxon>
        <taxon>Bacillati</taxon>
        <taxon>Bacillota</taxon>
        <taxon>Bacilli</taxon>
        <taxon>Bacillales</taxon>
        <taxon>Bacillaceae</taxon>
        <taxon>Virgibacillus</taxon>
    </lineage>
</organism>
<keyword evidence="5 6" id="KW-0472">Membrane</keyword>
<evidence type="ECO:0000259" key="7">
    <source>
        <dbReference type="Pfam" id="PF04024"/>
    </source>
</evidence>
<dbReference type="OrthoDB" id="9815286at2"/>
<dbReference type="InterPro" id="IPR052027">
    <property type="entry name" value="PspC"/>
</dbReference>